<evidence type="ECO:0000256" key="4">
    <source>
        <dbReference type="ARBA" id="ARBA00022741"/>
    </source>
</evidence>
<gene>
    <name evidence="7" type="ORF">AUJ35_00420</name>
</gene>
<keyword evidence="4" id="KW-0547">Nucleotide-binding</keyword>
<evidence type="ECO:0008006" key="9">
    <source>
        <dbReference type="Google" id="ProtNLM"/>
    </source>
</evidence>
<evidence type="ECO:0000313" key="7">
    <source>
        <dbReference type="EMBL" id="OIO08331.1"/>
    </source>
</evidence>
<dbReference type="GO" id="GO:0110001">
    <property type="term" value="C:toxin-antitoxin complex"/>
    <property type="evidence" value="ECO:0007669"/>
    <property type="project" value="InterPro"/>
</dbReference>
<comment type="similarity">
    <text evidence="6">Belongs to the HepT RNase toxin family.</text>
</comment>
<evidence type="ECO:0000256" key="2">
    <source>
        <dbReference type="ARBA" id="ARBA00022649"/>
    </source>
</evidence>
<dbReference type="PANTHER" id="PTHR34139:SF1">
    <property type="entry name" value="RNASE MJ1380-RELATED"/>
    <property type="match status" value="1"/>
</dbReference>
<name>A0A1J4TBR3_9BACT</name>
<keyword evidence="3" id="KW-0540">Nuclease</keyword>
<protein>
    <recommendedName>
        <fullName evidence="9">DUF86 domain-containing protein</fullName>
    </recommendedName>
</protein>
<keyword evidence="2" id="KW-1277">Toxin-antitoxin system</keyword>
<dbReference type="GO" id="GO:0016787">
    <property type="term" value="F:hydrolase activity"/>
    <property type="evidence" value="ECO:0007669"/>
    <property type="project" value="UniProtKB-KW"/>
</dbReference>
<dbReference type="Proteomes" id="UP000182860">
    <property type="component" value="Unassembled WGS sequence"/>
</dbReference>
<dbReference type="InterPro" id="IPR008201">
    <property type="entry name" value="HepT-like"/>
</dbReference>
<dbReference type="PANTHER" id="PTHR34139">
    <property type="entry name" value="UPF0331 PROTEIN MJ0127"/>
    <property type="match status" value="1"/>
</dbReference>
<evidence type="ECO:0000256" key="6">
    <source>
        <dbReference type="ARBA" id="ARBA00024207"/>
    </source>
</evidence>
<proteinExistence type="inferred from homology"/>
<dbReference type="Gene3D" id="1.20.120.580">
    <property type="entry name" value="bsu32300-like"/>
    <property type="match status" value="1"/>
</dbReference>
<keyword evidence="1" id="KW-0597">Phosphoprotein</keyword>
<dbReference type="Pfam" id="PF01934">
    <property type="entry name" value="HepT-like"/>
    <property type="match status" value="1"/>
</dbReference>
<organism evidence="7 8">
    <name type="scientific">Candidatus Falkowbacteria bacterium CG1_02_41_21</name>
    <dbReference type="NCBI Taxonomy" id="1805147"/>
    <lineage>
        <taxon>Bacteria</taxon>
        <taxon>Candidatus Falkowiibacteriota</taxon>
    </lineage>
</organism>
<evidence type="ECO:0000313" key="8">
    <source>
        <dbReference type="Proteomes" id="UP000182860"/>
    </source>
</evidence>
<evidence type="ECO:0000256" key="3">
    <source>
        <dbReference type="ARBA" id="ARBA00022722"/>
    </source>
</evidence>
<evidence type="ECO:0000256" key="1">
    <source>
        <dbReference type="ARBA" id="ARBA00022553"/>
    </source>
</evidence>
<dbReference type="InterPro" id="IPR051813">
    <property type="entry name" value="HepT_RNase_toxin"/>
</dbReference>
<sequence>MPPEDKIFLLHIIESIKIIESHIKNISEEKFSRSRIIQDAIVRRLEVVGEAARNLSVDFKKKHNQIEWPKITGMRNLLIHEYFGVDLMLVWKTVKNDLPTLKKEIKKFL</sequence>
<dbReference type="InterPro" id="IPR037038">
    <property type="entry name" value="HepT-like_sf"/>
</dbReference>
<keyword evidence="5" id="KW-0378">Hydrolase</keyword>
<dbReference type="GO" id="GO:0004540">
    <property type="term" value="F:RNA nuclease activity"/>
    <property type="evidence" value="ECO:0007669"/>
    <property type="project" value="InterPro"/>
</dbReference>
<reference evidence="7 8" key="1">
    <citation type="journal article" date="2016" name="Environ. Microbiol.">
        <title>Genomic resolution of a cold subsurface aquifer community provides metabolic insights for novel microbes adapted to high CO concentrations.</title>
        <authorList>
            <person name="Probst A.J."/>
            <person name="Castelle C.J."/>
            <person name="Singh A."/>
            <person name="Brown C.T."/>
            <person name="Anantharaman K."/>
            <person name="Sharon I."/>
            <person name="Hug L.A."/>
            <person name="Burstein D."/>
            <person name="Emerson J.B."/>
            <person name="Thomas B.C."/>
            <person name="Banfield J.F."/>
        </authorList>
    </citation>
    <scope>NUCLEOTIDE SEQUENCE [LARGE SCALE GENOMIC DNA]</scope>
    <source>
        <strain evidence="7">CG1_02_41_21</strain>
    </source>
</reference>
<comment type="caution">
    <text evidence="7">The sequence shown here is derived from an EMBL/GenBank/DDBJ whole genome shotgun (WGS) entry which is preliminary data.</text>
</comment>
<dbReference type="AlphaFoldDB" id="A0A1J4TBR3"/>
<dbReference type="EMBL" id="MNUV01000009">
    <property type="protein sequence ID" value="OIO08331.1"/>
    <property type="molecule type" value="Genomic_DNA"/>
</dbReference>
<evidence type="ECO:0000256" key="5">
    <source>
        <dbReference type="ARBA" id="ARBA00022801"/>
    </source>
</evidence>
<accession>A0A1J4TBR3</accession>
<dbReference type="GO" id="GO:0000166">
    <property type="term" value="F:nucleotide binding"/>
    <property type="evidence" value="ECO:0007669"/>
    <property type="project" value="UniProtKB-KW"/>
</dbReference>